<dbReference type="SUPFAM" id="SSF57756">
    <property type="entry name" value="Retrovirus zinc finger-like domains"/>
    <property type="match status" value="1"/>
</dbReference>
<gene>
    <name evidence="4" type="ORF">FQN60_007328</name>
</gene>
<proteinExistence type="predicted"/>
<dbReference type="Gene3D" id="4.10.60.10">
    <property type="entry name" value="Zinc finger, CCHC-type"/>
    <property type="match status" value="1"/>
</dbReference>
<evidence type="ECO:0000256" key="2">
    <source>
        <dbReference type="SAM" id="MobiDB-lite"/>
    </source>
</evidence>
<reference evidence="4 5" key="1">
    <citation type="submission" date="2019-08" db="EMBL/GenBank/DDBJ databases">
        <title>A chromosome-level genome assembly, high-density linkage maps, and genome scans reveal the genomic architecture of hybrid incompatibilities underlying speciation via character displacement in darters (Percidae: Etheostominae).</title>
        <authorList>
            <person name="Moran R.L."/>
            <person name="Catchen J.M."/>
            <person name="Fuller R.C."/>
        </authorList>
    </citation>
    <scope>NUCLEOTIDE SEQUENCE [LARGE SCALE GENOMIC DNA]</scope>
    <source>
        <strain evidence="4">EspeVRDwgs_2016</strain>
        <tissue evidence="4">Muscle</tissue>
    </source>
</reference>
<sequence>MAGSPRLPRPETSAIHDSSGNNRATFTTRASPNSAASVVRMGTWQKRASRLFVANAEIGHTFMECTNGRKCNLCGETNHLFRDCPSHLPTN</sequence>
<dbReference type="InterPro" id="IPR001878">
    <property type="entry name" value="Znf_CCHC"/>
</dbReference>
<dbReference type="GO" id="GO:0003676">
    <property type="term" value="F:nucleic acid binding"/>
    <property type="evidence" value="ECO:0007669"/>
    <property type="project" value="InterPro"/>
</dbReference>
<keyword evidence="1" id="KW-0863">Zinc-finger</keyword>
<comment type="caution">
    <text evidence="4">The sequence shown here is derived from an EMBL/GenBank/DDBJ whole genome shotgun (WGS) entry which is preliminary data.</text>
</comment>
<keyword evidence="1" id="KW-0862">Zinc</keyword>
<dbReference type="PROSITE" id="PS50158">
    <property type="entry name" value="ZF_CCHC"/>
    <property type="match status" value="1"/>
</dbReference>
<dbReference type="InterPro" id="IPR036875">
    <property type="entry name" value="Znf_CCHC_sf"/>
</dbReference>
<protein>
    <recommendedName>
        <fullName evidence="3">CCHC-type domain-containing protein</fullName>
    </recommendedName>
</protein>
<keyword evidence="1" id="KW-0479">Metal-binding</keyword>
<evidence type="ECO:0000259" key="3">
    <source>
        <dbReference type="PROSITE" id="PS50158"/>
    </source>
</evidence>
<feature type="compositionally biased region" description="Polar residues" evidence="2">
    <location>
        <begin position="15"/>
        <end position="36"/>
    </location>
</feature>
<dbReference type="Proteomes" id="UP000327493">
    <property type="component" value="Unassembled WGS sequence"/>
</dbReference>
<keyword evidence="5" id="KW-1185">Reference proteome</keyword>
<feature type="domain" description="CCHC-type" evidence="3">
    <location>
        <begin position="69"/>
        <end position="86"/>
    </location>
</feature>
<evidence type="ECO:0000256" key="1">
    <source>
        <dbReference type="PROSITE-ProRule" id="PRU00047"/>
    </source>
</evidence>
<dbReference type="AlphaFoldDB" id="A0A5J5C7N8"/>
<dbReference type="GO" id="GO:0008270">
    <property type="term" value="F:zinc ion binding"/>
    <property type="evidence" value="ECO:0007669"/>
    <property type="project" value="UniProtKB-KW"/>
</dbReference>
<feature type="region of interest" description="Disordered" evidence="2">
    <location>
        <begin position="1"/>
        <end position="37"/>
    </location>
</feature>
<name>A0A5J5C7N8_9PERO</name>
<organism evidence="4 5">
    <name type="scientific">Etheostoma spectabile</name>
    <name type="common">orangethroat darter</name>
    <dbReference type="NCBI Taxonomy" id="54343"/>
    <lineage>
        <taxon>Eukaryota</taxon>
        <taxon>Metazoa</taxon>
        <taxon>Chordata</taxon>
        <taxon>Craniata</taxon>
        <taxon>Vertebrata</taxon>
        <taxon>Euteleostomi</taxon>
        <taxon>Actinopterygii</taxon>
        <taxon>Neopterygii</taxon>
        <taxon>Teleostei</taxon>
        <taxon>Neoteleostei</taxon>
        <taxon>Acanthomorphata</taxon>
        <taxon>Eupercaria</taxon>
        <taxon>Perciformes</taxon>
        <taxon>Percoidei</taxon>
        <taxon>Percidae</taxon>
        <taxon>Etheostomatinae</taxon>
        <taxon>Etheostoma</taxon>
    </lineage>
</organism>
<dbReference type="EMBL" id="VOFY01001928">
    <property type="protein sequence ID" value="KAA8577792.1"/>
    <property type="molecule type" value="Genomic_DNA"/>
</dbReference>
<evidence type="ECO:0000313" key="4">
    <source>
        <dbReference type="EMBL" id="KAA8577792.1"/>
    </source>
</evidence>
<accession>A0A5J5C7N8</accession>
<evidence type="ECO:0000313" key="5">
    <source>
        <dbReference type="Proteomes" id="UP000327493"/>
    </source>
</evidence>